<evidence type="ECO:0000313" key="1">
    <source>
        <dbReference type="EMBL" id="PSS22596.1"/>
    </source>
</evidence>
<dbReference type="InterPro" id="IPR011333">
    <property type="entry name" value="SKP1/BTB/POZ_sf"/>
</dbReference>
<dbReference type="STRING" id="98765.A0A2R6R762"/>
<sequence>MADTNIPELLTSPHPTLYLEDGTHVLQVEHTLYKLHRHILCKFSQTFKDMFIVGTDEKVNFHNVQDGLGSALEGSGANDSCPIIIPQITCVEWDPFISLAYGIEYVEPPYKPQLLRNWLNMSKRFQSASVTRKALHAIASRPFSFPPAELVRLAREYEMEELIRPAFRMLLDTPLHELNDNDCQMIGWRVYRELTLVKEAITIHRKIVATEAPKLTHSPECRNNELCTQDWEGIWWNGMGRLLMDPYISLSYDEAFRRFQTLEFGEMEVVCKQAALQRVDEGQAFLHTVPLVSATISRLTALLFAEAW</sequence>
<dbReference type="SUPFAM" id="SSF54695">
    <property type="entry name" value="POZ domain"/>
    <property type="match status" value="1"/>
</dbReference>
<dbReference type="Proteomes" id="UP000186601">
    <property type="component" value="Unassembled WGS sequence"/>
</dbReference>
<name>A0A2R6R762_9APHY</name>
<evidence type="ECO:0000313" key="2">
    <source>
        <dbReference type="Proteomes" id="UP000186601"/>
    </source>
</evidence>
<comment type="caution">
    <text evidence="1">The sequence shown here is derived from an EMBL/GenBank/DDBJ whole genome shotgun (WGS) entry which is preliminary data.</text>
</comment>
<dbReference type="Gene3D" id="3.30.710.10">
    <property type="entry name" value="Potassium Channel Kv1.1, Chain A"/>
    <property type="match status" value="1"/>
</dbReference>
<dbReference type="EMBL" id="MLYV02000279">
    <property type="protein sequence ID" value="PSS22596.1"/>
    <property type="molecule type" value="Genomic_DNA"/>
</dbReference>
<evidence type="ECO:0008006" key="3">
    <source>
        <dbReference type="Google" id="ProtNLM"/>
    </source>
</evidence>
<reference evidence="1 2" key="1">
    <citation type="submission" date="2018-02" db="EMBL/GenBank/DDBJ databases">
        <title>Genome sequence of the basidiomycete white-rot fungus Phlebia centrifuga.</title>
        <authorList>
            <person name="Granchi Z."/>
            <person name="Peng M."/>
            <person name="de Vries R.P."/>
            <person name="Hilden K."/>
            <person name="Makela M.R."/>
            <person name="Grigoriev I."/>
            <person name="Riley R."/>
        </authorList>
    </citation>
    <scope>NUCLEOTIDE SEQUENCE [LARGE SCALE GENOMIC DNA]</scope>
    <source>
        <strain evidence="1 2">FBCC195</strain>
    </source>
</reference>
<dbReference type="AlphaFoldDB" id="A0A2R6R762"/>
<organism evidence="1 2">
    <name type="scientific">Hermanssonia centrifuga</name>
    <dbReference type="NCBI Taxonomy" id="98765"/>
    <lineage>
        <taxon>Eukaryota</taxon>
        <taxon>Fungi</taxon>
        <taxon>Dikarya</taxon>
        <taxon>Basidiomycota</taxon>
        <taxon>Agaricomycotina</taxon>
        <taxon>Agaricomycetes</taxon>
        <taxon>Polyporales</taxon>
        <taxon>Meruliaceae</taxon>
        <taxon>Hermanssonia</taxon>
    </lineage>
</organism>
<proteinExistence type="predicted"/>
<keyword evidence="2" id="KW-1185">Reference proteome</keyword>
<gene>
    <name evidence="1" type="ORF">PHLCEN_2v3096</name>
</gene>
<accession>A0A2R6R762</accession>
<dbReference type="OrthoDB" id="2801799at2759"/>
<protein>
    <recommendedName>
        <fullName evidence="3">BTB domain-containing protein</fullName>
    </recommendedName>
</protein>